<evidence type="ECO:0000256" key="1">
    <source>
        <dbReference type="SAM" id="Coils"/>
    </source>
</evidence>
<feature type="compositionally biased region" description="Polar residues" evidence="2">
    <location>
        <begin position="133"/>
        <end position="146"/>
    </location>
</feature>
<feature type="region of interest" description="Disordered" evidence="2">
    <location>
        <begin position="123"/>
        <end position="146"/>
    </location>
</feature>
<feature type="region of interest" description="Disordered" evidence="2">
    <location>
        <begin position="1"/>
        <end position="29"/>
    </location>
</feature>
<keyword evidence="4" id="KW-1185">Reference proteome</keyword>
<proteinExistence type="predicted"/>
<gene>
    <name evidence="3" type="ORF">COLO4_17168</name>
</gene>
<name>A0A1R3JDS9_9ROSI</name>
<accession>A0A1R3JDS9</accession>
<dbReference type="EMBL" id="AWUE01016309">
    <property type="protein sequence ID" value="OMO92979.1"/>
    <property type="molecule type" value="Genomic_DNA"/>
</dbReference>
<keyword evidence="1" id="KW-0175">Coiled coil</keyword>
<evidence type="ECO:0000313" key="4">
    <source>
        <dbReference type="Proteomes" id="UP000187203"/>
    </source>
</evidence>
<dbReference type="AlphaFoldDB" id="A0A1R3JDS9"/>
<sequence>MLQNMEDREDLPCSKSDAVSSESMSGMVTSATTWEERFADMETKMAALEKTVEDKDLEIVAFKNQLEAFNDDNHSDASDIAPGRLDADVNQKDSIISLSEEVESVDNDDEEWILVTRRKSRKCGDQHPKNALLSRSSQHPQNVPLNKSQQKIQLCPFFRKKDNKCPHVLKSDFSPEVSEQKFPKPVKLEEFFPKGFLNEDEIIVGVHAVSITEDHERNDSDEQNTKPTNVLVENLPKATVDENLKNLKGISSRLTIVELLQYPKVIASTGNVKIEGKKQIEITITKEPSEPSTGESSSMTPKEMTIETSLKTLSLGRKQTPILRYVPKVRRKEGQSPFSKLLEFKDAELCLEKLKQNMQVLKETCALPLVSLANNQVSKPLEGFVRPSEGAIEHGTFHQEGNH</sequence>
<reference evidence="4" key="1">
    <citation type="submission" date="2013-09" db="EMBL/GenBank/DDBJ databases">
        <title>Corchorus olitorius genome sequencing.</title>
        <authorList>
            <person name="Alam M."/>
            <person name="Haque M.S."/>
            <person name="Islam M.S."/>
            <person name="Emdad E.M."/>
            <person name="Islam M.M."/>
            <person name="Ahmed B."/>
            <person name="Halim A."/>
            <person name="Hossen Q.M.M."/>
            <person name="Hossain M.Z."/>
            <person name="Ahmed R."/>
            <person name="Khan M.M."/>
            <person name="Islam R."/>
            <person name="Rashid M.M."/>
            <person name="Khan S.A."/>
            <person name="Rahman M.S."/>
            <person name="Alam M."/>
            <person name="Yahiya A.S."/>
            <person name="Khan M.S."/>
            <person name="Azam M.S."/>
            <person name="Haque T."/>
            <person name="Lashkar M.Z.H."/>
            <person name="Akhand A.I."/>
            <person name="Morshed G."/>
            <person name="Roy S."/>
            <person name="Uddin K.S."/>
            <person name="Rabeya T."/>
            <person name="Hossain A.S."/>
            <person name="Chowdhury A."/>
            <person name="Snigdha A.R."/>
            <person name="Mortoza M.S."/>
            <person name="Matin S.A."/>
            <person name="Hoque S.M.E."/>
            <person name="Islam M.K."/>
            <person name="Roy D.K."/>
            <person name="Haider R."/>
            <person name="Moosa M.M."/>
            <person name="Elias S.M."/>
            <person name="Hasan A.M."/>
            <person name="Jahan S."/>
            <person name="Shafiuddin M."/>
            <person name="Mahmood N."/>
            <person name="Shommy N.S."/>
        </authorList>
    </citation>
    <scope>NUCLEOTIDE SEQUENCE [LARGE SCALE GENOMIC DNA]</scope>
    <source>
        <strain evidence="4">cv. O-4</strain>
    </source>
</reference>
<protein>
    <submittedName>
        <fullName evidence="3">Uncharacterized protein</fullName>
    </submittedName>
</protein>
<comment type="caution">
    <text evidence="3">The sequence shown here is derived from an EMBL/GenBank/DDBJ whole genome shotgun (WGS) entry which is preliminary data.</text>
</comment>
<dbReference type="Proteomes" id="UP000187203">
    <property type="component" value="Unassembled WGS sequence"/>
</dbReference>
<evidence type="ECO:0000256" key="2">
    <source>
        <dbReference type="SAM" id="MobiDB-lite"/>
    </source>
</evidence>
<feature type="coiled-coil region" evidence="1">
    <location>
        <begin position="31"/>
        <end position="65"/>
    </location>
</feature>
<feature type="compositionally biased region" description="Polar residues" evidence="2">
    <location>
        <begin position="17"/>
        <end position="29"/>
    </location>
</feature>
<organism evidence="3 4">
    <name type="scientific">Corchorus olitorius</name>
    <dbReference type="NCBI Taxonomy" id="93759"/>
    <lineage>
        <taxon>Eukaryota</taxon>
        <taxon>Viridiplantae</taxon>
        <taxon>Streptophyta</taxon>
        <taxon>Embryophyta</taxon>
        <taxon>Tracheophyta</taxon>
        <taxon>Spermatophyta</taxon>
        <taxon>Magnoliopsida</taxon>
        <taxon>eudicotyledons</taxon>
        <taxon>Gunneridae</taxon>
        <taxon>Pentapetalae</taxon>
        <taxon>rosids</taxon>
        <taxon>malvids</taxon>
        <taxon>Malvales</taxon>
        <taxon>Malvaceae</taxon>
        <taxon>Grewioideae</taxon>
        <taxon>Apeibeae</taxon>
        <taxon>Corchorus</taxon>
    </lineage>
</organism>
<evidence type="ECO:0000313" key="3">
    <source>
        <dbReference type="EMBL" id="OMO92979.1"/>
    </source>
</evidence>